<accession>A0A2P4ZCR1</accession>
<feature type="chain" id="PRO_5015188746" description="Cyanovirin-N domain-containing protein" evidence="1">
    <location>
        <begin position="17"/>
        <end position="131"/>
    </location>
</feature>
<dbReference type="AlphaFoldDB" id="A0A2P4ZCR1"/>
<dbReference type="Proteomes" id="UP000054821">
    <property type="component" value="Unassembled WGS sequence"/>
</dbReference>
<sequence length="131" mass="14174">MKRTTVLIVLIQGALAQIISTCKDFSFDAVTEVLSAECVPSNMVGYVTTALNLNDCFAYTGGQILARTNGNYGQSCEGCHLYIAPDPVYGYPKDTYWMNCTCRGQSAEVAVSLEDTAGSQWVTNQNGHLVC</sequence>
<dbReference type="SUPFAM" id="SSF51322">
    <property type="entry name" value="Cyanovirin-N"/>
    <property type="match status" value="1"/>
</dbReference>
<proteinExistence type="predicted"/>
<dbReference type="InterPro" id="IPR036673">
    <property type="entry name" value="Cyanovirin-N_sf"/>
</dbReference>
<comment type="caution">
    <text evidence="3">The sequence shown here is derived from an EMBL/GenBank/DDBJ whole genome shotgun (WGS) entry which is preliminary data.</text>
</comment>
<keyword evidence="4" id="KW-1185">Reference proteome</keyword>
<dbReference type="RefSeq" id="XP_018659426.1">
    <property type="nucleotide sequence ID" value="XM_018807439.1"/>
</dbReference>
<keyword evidence="1" id="KW-0732">Signal</keyword>
<reference evidence="3 4" key="1">
    <citation type="journal article" date="2016" name="Genome Announc.">
        <title>Draft Whole-Genome Sequence of Trichoderma gamsii T6085, a Promising Biocontrol Agent of Fusarium Head Blight on Wheat.</title>
        <authorList>
            <person name="Baroncelli R."/>
            <person name="Zapparata A."/>
            <person name="Piaggeschi G."/>
            <person name="Sarrocco S."/>
            <person name="Vannacci G."/>
        </authorList>
    </citation>
    <scope>NUCLEOTIDE SEQUENCE [LARGE SCALE GENOMIC DNA]</scope>
    <source>
        <strain evidence="3 4">T6085</strain>
    </source>
</reference>
<feature type="signal peptide" evidence="1">
    <location>
        <begin position="1"/>
        <end position="16"/>
    </location>
</feature>
<dbReference type="Gene3D" id="2.30.60.10">
    <property type="entry name" value="Cyanovirin-N"/>
    <property type="match status" value="1"/>
</dbReference>
<gene>
    <name evidence="3" type="ORF">TGAM01_v208962</name>
</gene>
<organism evidence="3 4">
    <name type="scientific">Trichoderma gamsii</name>
    <dbReference type="NCBI Taxonomy" id="398673"/>
    <lineage>
        <taxon>Eukaryota</taxon>
        <taxon>Fungi</taxon>
        <taxon>Dikarya</taxon>
        <taxon>Ascomycota</taxon>
        <taxon>Pezizomycotina</taxon>
        <taxon>Sordariomycetes</taxon>
        <taxon>Hypocreomycetidae</taxon>
        <taxon>Hypocreales</taxon>
        <taxon>Hypocreaceae</taxon>
        <taxon>Trichoderma</taxon>
    </lineage>
</organism>
<dbReference type="EMBL" id="JPDN02000041">
    <property type="protein sequence ID" value="PON22088.1"/>
    <property type="molecule type" value="Genomic_DNA"/>
</dbReference>
<dbReference type="SMART" id="SM01111">
    <property type="entry name" value="CVNH"/>
    <property type="match status" value="1"/>
</dbReference>
<evidence type="ECO:0000313" key="4">
    <source>
        <dbReference type="Proteomes" id="UP000054821"/>
    </source>
</evidence>
<protein>
    <recommendedName>
        <fullName evidence="2">Cyanovirin-N domain-containing protein</fullName>
    </recommendedName>
</protein>
<dbReference type="InterPro" id="IPR011058">
    <property type="entry name" value="Cyanovirin-N"/>
</dbReference>
<evidence type="ECO:0000256" key="1">
    <source>
        <dbReference type="SAM" id="SignalP"/>
    </source>
</evidence>
<evidence type="ECO:0000313" key="3">
    <source>
        <dbReference type="EMBL" id="PON22088.1"/>
    </source>
</evidence>
<dbReference type="STRING" id="398673.A0A2P4ZCR1"/>
<dbReference type="GeneID" id="29987522"/>
<evidence type="ECO:0000259" key="2">
    <source>
        <dbReference type="SMART" id="SM01111"/>
    </source>
</evidence>
<name>A0A2P4ZCR1_9HYPO</name>
<feature type="domain" description="Cyanovirin-N" evidence="2">
    <location>
        <begin position="19"/>
        <end position="131"/>
    </location>
</feature>
<dbReference type="Pfam" id="PF08881">
    <property type="entry name" value="CVNH"/>
    <property type="match status" value="1"/>
</dbReference>